<evidence type="ECO:0000256" key="4">
    <source>
        <dbReference type="ARBA" id="ARBA00023022"/>
    </source>
</evidence>
<keyword evidence="9" id="KW-1185">Reference proteome</keyword>
<accession>E9G4N0</accession>
<dbReference type="FunFam" id="2.60.40.4060:FF:000003">
    <property type="entry name" value="Ferric chelate reductase 1"/>
    <property type="match status" value="1"/>
</dbReference>
<dbReference type="OMA" id="GTRFLEC"/>
<feature type="chain" id="PRO_5003240627" description="Reelin domain-containing protein" evidence="6">
    <location>
        <begin position="23"/>
        <end position="211"/>
    </location>
</feature>
<comment type="similarity">
    <text evidence="1">Belongs to the insect defense protein family.</text>
</comment>
<evidence type="ECO:0000256" key="5">
    <source>
        <dbReference type="SAM" id="MobiDB-lite"/>
    </source>
</evidence>
<dbReference type="InterPro" id="IPR002861">
    <property type="entry name" value="Reeler_dom"/>
</dbReference>
<dbReference type="OrthoDB" id="6418377at2759"/>
<evidence type="ECO:0000313" key="8">
    <source>
        <dbReference type="EMBL" id="EFX85326.1"/>
    </source>
</evidence>
<dbReference type="PANTHER" id="PTHR45828:SF33">
    <property type="entry name" value="DOMON DOMAIN-CONTAINING PROTEIN"/>
    <property type="match status" value="1"/>
</dbReference>
<dbReference type="KEGG" id="dpx:DAPPUDRAFT_300286"/>
<dbReference type="CDD" id="cd08544">
    <property type="entry name" value="Reeler"/>
    <property type="match status" value="1"/>
</dbReference>
<dbReference type="GO" id="GO:0042832">
    <property type="term" value="P:defense response to protozoan"/>
    <property type="evidence" value="ECO:0007669"/>
    <property type="project" value="UniProtKB-ARBA"/>
</dbReference>
<keyword evidence="4" id="KW-0044">Antibiotic</keyword>
<dbReference type="PANTHER" id="PTHR45828">
    <property type="entry name" value="CYTOCHROME B561/FERRIC REDUCTASE TRANSMEMBRANE"/>
    <property type="match status" value="1"/>
</dbReference>
<feature type="signal peptide" evidence="6">
    <location>
        <begin position="1"/>
        <end position="22"/>
    </location>
</feature>
<reference evidence="8 9" key="1">
    <citation type="journal article" date="2011" name="Science">
        <title>The ecoresponsive genome of Daphnia pulex.</title>
        <authorList>
            <person name="Colbourne J.K."/>
            <person name="Pfrender M.E."/>
            <person name="Gilbert D."/>
            <person name="Thomas W.K."/>
            <person name="Tucker A."/>
            <person name="Oakley T.H."/>
            <person name="Tokishita S."/>
            <person name="Aerts A."/>
            <person name="Arnold G.J."/>
            <person name="Basu M.K."/>
            <person name="Bauer D.J."/>
            <person name="Caceres C.E."/>
            <person name="Carmel L."/>
            <person name="Casola C."/>
            <person name="Choi J.H."/>
            <person name="Detter J.C."/>
            <person name="Dong Q."/>
            <person name="Dusheyko S."/>
            <person name="Eads B.D."/>
            <person name="Frohlich T."/>
            <person name="Geiler-Samerotte K.A."/>
            <person name="Gerlach D."/>
            <person name="Hatcher P."/>
            <person name="Jogdeo S."/>
            <person name="Krijgsveld J."/>
            <person name="Kriventseva E.V."/>
            <person name="Kultz D."/>
            <person name="Laforsch C."/>
            <person name="Lindquist E."/>
            <person name="Lopez J."/>
            <person name="Manak J.R."/>
            <person name="Muller J."/>
            <person name="Pangilinan J."/>
            <person name="Patwardhan R.P."/>
            <person name="Pitluck S."/>
            <person name="Pritham E.J."/>
            <person name="Rechtsteiner A."/>
            <person name="Rho M."/>
            <person name="Rogozin I.B."/>
            <person name="Sakarya O."/>
            <person name="Salamov A."/>
            <person name="Schaack S."/>
            <person name="Shapiro H."/>
            <person name="Shiga Y."/>
            <person name="Skalitzky C."/>
            <person name="Smith Z."/>
            <person name="Souvorov A."/>
            <person name="Sung W."/>
            <person name="Tang Z."/>
            <person name="Tsuchiya D."/>
            <person name="Tu H."/>
            <person name="Vos H."/>
            <person name="Wang M."/>
            <person name="Wolf Y.I."/>
            <person name="Yamagata H."/>
            <person name="Yamada T."/>
            <person name="Ye Y."/>
            <person name="Shaw J.R."/>
            <person name="Andrews J."/>
            <person name="Crease T.J."/>
            <person name="Tang H."/>
            <person name="Lucas S.M."/>
            <person name="Robertson H.M."/>
            <person name="Bork P."/>
            <person name="Koonin E.V."/>
            <person name="Zdobnov E.M."/>
            <person name="Grigoriev I.V."/>
            <person name="Lynch M."/>
            <person name="Boore J.L."/>
        </authorList>
    </citation>
    <scope>NUCLEOTIDE SEQUENCE [LARGE SCALE GENOMIC DNA]</scope>
</reference>
<evidence type="ECO:0000313" key="9">
    <source>
        <dbReference type="Proteomes" id="UP000000305"/>
    </source>
</evidence>
<evidence type="ECO:0000256" key="3">
    <source>
        <dbReference type="ARBA" id="ARBA00022859"/>
    </source>
</evidence>
<sequence length="211" mass="23363">MSPFAKLVILILLAEFSQYADAYMRGAPPEACTDMEPQHGPAPQTSPAPYTITPQQNAIEQGGTVKVTIQGKSPKGGFMGFLFMAVNPEDSPSKPLGRFINSPYPARSVDCLPGEQNALTHRDAKSKNNLELTWQAPPDYQGEIEFRCTFLRDFSTFWLRVPASTLVRVGNPVVARAAETSSGVSLVPMVTVFDYFVWRIWFWTSEAQSQP</sequence>
<keyword evidence="3" id="KW-0391">Immunity</keyword>
<protein>
    <recommendedName>
        <fullName evidence="7">Reelin domain-containing protein</fullName>
    </recommendedName>
</protein>
<dbReference type="EMBL" id="GL732532">
    <property type="protein sequence ID" value="EFX85326.1"/>
    <property type="molecule type" value="Genomic_DNA"/>
</dbReference>
<evidence type="ECO:0000256" key="6">
    <source>
        <dbReference type="SAM" id="SignalP"/>
    </source>
</evidence>
<dbReference type="eggNOG" id="KOG4293">
    <property type="taxonomic scope" value="Eukaryota"/>
</dbReference>
<dbReference type="PhylomeDB" id="E9G4N0"/>
<name>E9G4N0_DAPPU</name>
<evidence type="ECO:0000259" key="7">
    <source>
        <dbReference type="PROSITE" id="PS51019"/>
    </source>
</evidence>
<dbReference type="PROSITE" id="PS51019">
    <property type="entry name" value="REELIN"/>
    <property type="match status" value="1"/>
</dbReference>
<dbReference type="AlphaFoldDB" id="E9G4N0"/>
<dbReference type="Pfam" id="PF02014">
    <property type="entry name" value="Reeler"/>
    <property type="match status" value="1"/>
</dbReference>
<evidence type="ECO:0000256" key="1">
    <source>
        <dbReference type="ARBA" id="ARBA00008501"/>
    </source>
</evidence>
<dbReference type="InParanoid" id="E9G4N0"/>
<dbReference type="Proteomes" id="UP000000305">
    <property type="component" value="Unassembled WGS sequence"/>
</dbReference>
<dbReference type="GO" id="GO:0042742">
    <property type="term" value="P:defense response to bacterium"/>
    <property type="evidence" value="ECO:0007669"/>
    <property type="project" value="UniProtKB-KW"/>
</dbReference>
<proteinExistence type="inferred from homology"/>
<keyword evidence="6" id="KW-0732">Signal</keyword>
<gene>
    <name evidence="8" type="ORF">DAPPUDRAFT_300286</name>
</gene>
<feature type="region of interest" description="Disordered" evidence="5">
    <location>
        <begin position="31"/>
        <end position="52"/>
    </location>
</feature>
<dbReference type="HOGENOM" id="CLU_091827_3_0_1"/>
<keyword evidence="2" id="KW-0929">Antimicrobial</keyword>
<evidence type="ECO:0000256" key="2">
    <source>
        <dbReference type="ARBA" id="ARBA00022529"/>
    </source>
</evidence>
<dbReference type="GO" id="GO:0002376">
    <property type="term" value="P:immune system process"/>
    <property type="evidence" value="ECO:0007669"/>
    <property type="project" value="UniProtKB-KW"/>
</dbReference>
<dbReference type="InterPro" id="IPR042307">
    <property type="entry name" value="Reeler_sf"/>
</dbReference>
<feature type="compositionally biased region" description="Polar residues" evidence="5">
    <location>
        <begin position="43"/>
        <end position="52"/>
    </location>
</feature>
<feature type="domain" description="Reelin" evidence="7">
    <location>
        <begin position="9"/>
        <end position="182"/>
    </location>
</feature>
<organism evidence="8 9">
    <name type="scientific">Daphnia pulex</name>
    <name type="common">Water flea</name>
    <dbReference type="NCBI Taxonomy" id="6669"/>
    <lineage>
        <taxon>Eukaryota</taxon>
        <taxon>Metazoa</taxon>
        <taxon>Ecdysozoa</taxon>
        <taxon>Arthropoda</taxon>
        <taxon>Crustacea</taxon>
        <taxon>Branchiopoda</taxon>
        <taxon>Diplostraca</taxon>
        <taxon>Cladocera</taxon>
        <taxon>Anomopoda</taxon>
        <taxon>Daphniidae</taxon>
        <taxon>Daphnia</taxon>
    </lineage>
</organism>
<dbReference type="InterPro" id="IPR051237">
    <property type="entry name" value="Ferric-chelate_Red/DefProt"/>
</dbReference>
<dbReference type="GO" id="GO:0016020">
    <property type="term" value="C:membrane"/>
    <property type="evidence" value="ECO:0000318"/>
    <property type="project" value="GO_Central"/>
</dbReference>
<dbReference type="Gene3D" id="2.60.40.4060">
    <property type="entry name" value="Reeler domain"/>
    <property type="match status" value="1"/>
</dbReference>